<dbReference type="InterPro" id="IPR051625">
    <property type="entry name" value="Signaling_Regulatory_Domain"/>
</dbReference>
<evidence type="ECO:0000313" key="4">
    <source>
        <dbReference type="Proteomes" id="UP000815325"/>
    </source>
</evidence>
<dbReference type="SUPFAM" id="SSF50985">
    <property type="entry name" value="RCC1/BLIP-II"/>
    <property type="match status" value="1"/>
</dbReference>
<evidence type="ECO:0000256" key="2">
    <source>
        <dbReference type="PROSITE-ProRule" id="PRU00235"/>
    </source>
</evidence>
<dbReference type="InterPro" id="IPR009091">
    <property type="entry name" value="RCC1/BLIP-II"/>
</dbReference>
<dbReference type="Pfam" id="PF00415">
    <property type="entry name" value="RCC1"/>
    <property type="match status" value="4"/>
</dbReference>
<reference evidence="3" key="1">
    <citation type="submission" date="2017-08" db="EMBL/GenBank/DDBJ databases">
        <authorList>
            <person name="Polle J.E."/>
            <person name="Barry K."/>
            <person name="Cushman J."/>
            <person name="Schmutz J."/>
            <person name="Tran D."/>
            <person name="Hathwaick L.T."/>
            <person name="Yim W.C."/>
            <person name="Jenkins J."/>
            <person name="Mckie-Krisberg Z.M."/>
            <person name="Prochnik S."/>
            <person name="Lindquist E."/>
            <person name="Dockter R.B."/>
            <person name="Adam C."/>
            <person name="Molina H."/>
            <person name="Bunkerborg J."/>
            <person name="Jin E."/>
            <person name="Buchheim M."/>
            <person name="Magnuson J."/>
        </authorList>
    </citation>
    <scope>NUCLEOTIDE SEQUENCE</scope>
    <source>
        <strain evidence="3">CCAP 19/18</strain>
    </source>
</reference>
<comment type="caution">
    <text evidence="3">The sequence shown here is derived from an EMBL/GenBank/DDBJ whole genome shotgun (WGS) entry which is preliminary data.</text>
</comment>
<dbReference type="PRINTS" id="PR00633">
    <property type="entry name" value="RCCNDNSATION"/>
</dbReference>
<gene>
    <name evidence="3" type="ORF">DUNSADRAFT_12945</name>
</gene>
<dbReference type="PANTHER" id="PTHR22872">
    <property type="entry name" value="BTK-BINDING PROTEIN-RELATED"/>
    <property type="match status" value="1"/>
</dbReference>
<dbReference type="Gene3D" id="2.130.10.30">
    <property type="entry name" value="Regulator of chromosome condensation 1/beta-lactamase-inhibitor protein II"/>
    <property type="match status" value="2"/>
</dbReference>
<proteinExistence type="predicted"/>
<feature type="repeat" description="RCC1" evidence="2">
    <location>
        <begin position="94"/>
        <end position="145"/>
    </location>
</feature>
<feature type="repeat" description="RCC1" evidence="2">
    <location>
        <begin position="286"/>
        <end position="336"/>
    </location>
</feature>
<accession>A0ABQ7GAD5</accession>
<dbReference type="EMBL" id="MU069938">
    <property type="protein sequence ID" value="KAF5831565.1"/>
    <property type="molecule type" value="Genomic_DNA"/>
</dbReference>
<evidence type="ECO:0000313" key="3">
    <source>
        <dbReference type="EMBL" id="KAF5831565.1"/>
    </source>
</evidence>
<dbReference type="InterPro" id="IPR000408">
    <property type="entry name" value="Reg_chr_condens"/>
</dbReference>
<dbReference type="PROSITE" id="PS50012">
    <property type="entry name" value="RCC1_3"/>
    <property type="match status" value="3"/>
</dbReference>
<name>A0ABQ7GAD5_DUNSA</name>
<sequence>MCAYCMQHTGLKYDVCLLHATYACKMLLQLQNCNNRPLLFRVFLMVAGRNQNGQLGLGHNSDVLSPQLVQAFSGQEVANVAGGAEHTIAAMASGEVFAWGWGRYGNLGDGCLEDRYVPTKVKGLDGLRITKVACGWRHSVVVSDQGQLYTFGWSKYGQLGHGDADLHTPAQSTPWEGCCTNRVFCHGAAKLLMQEQAQCGLHLHFPCYSRSAHFLSQYSSCHFPFVCQLWMLLDVADRNLPTVVPKLAGSRVTLLACGWRHTMVSSWAGVLVASRAALEKVVTSEGQVFTWGRGVNGQLGHGNEEDVHEPTLLAALSPPIVNKAGFQGNSQFDDAAVPVVPDMAPAGQGMAKKPRQQ</sequence>
<protein>
    <submittedName>
        <fullName evidence="3">Regulator of chromosome condensation 1/beta-lactamase-inhibitor protein II</fullName>
    </submittedName>
</protein>
<feature type="repeat" description="RCC1" evidence="2">
    <location>
        <begin position="42"/>
        <end position="93"/>
    </location>
</feature>
<dbReference type="Proteomes" id="UP000815325">
    <property type="component" value="Unassembled WGS sequence"/>
</dbReference>
<dbReference type="PROSITE" id="PS00626">
    <property type="entry name" value="RCC1_2"/>
    <property type="match status" value="1"/>
</dbReference>
<keyword evidence="4" id="KW-1185">Reference proteome</keyword>
<keyword evidence="1" id="KW-0677">Repeat</keyword>
<organism evidence="3 4">
    <name type="scientific">Dunaliella salina</name>
    <name type="common">Green alga</name>
    <name type="synonym">Protococcus salinus</name>
    <dbReference type="NCBI Taxonomy" id="3046"/>
    <lineage>
        <taxon>Eukaryota</taxon>
        <taxon>Viridiplantae</taxon>
        <taxon>Chlorophyta</taxon>
        <taxon>core chlorophytes</taxon>
        <taxon>Chlorophyceae</taxon>
        <taxon>CS clade</taxon>
        <taxon>Chlamydomonadales</taxon>
        <taxon>Dunaliellaceae</taxon>
        <taxon>Dunaliella</taxon>
    </lineage>
</organism>
<evidence type="ECO:0000256" key="1">
    <source>
        <dbReference type="ARBA" id="ARBA00022737"/>
    </source>
</evidence>